<sequence length="331" mass="36555">MAASLRDCLVGALCADALAMPVHWYYDRAALARDYGKIIGYREPKSPHPDSILWRSHYTALNERGDILREQAEYWGRKGVHYHQFLRAGENTLNLQLARELYRWVRKSGGYSVRGWLEQYVNFMLTPGRHRDTYVEECHRGFFTRYAQGKPLEKCGIRDEHIGGLAHVPALVAAGGDRPLGKLRAMVKEHVGATHAHPNVLRAADTLVRVCGAIREGASVREAITKEAGDWISGKKAEGWVKQPDEHVVGERFSTACYIAEAMPASLYLAWKYENDFVGGIVANANLGGDSCHRGVVVGGILGLAGGVPKEWSGALRVPLPEDEEVVGVVS</sequence>
<evidence type="ECO:0000313" key="1">
    <source>
        <dbReference type="EMBL" id="KRP33636.1"/>
    </source>
</evidence>
<dbReference type="Proteomes" id="UP000051220">
    <property type="component" value="Unassembled WGS sequence"/>
</dbReference>
<dbReference type="PANTHER" id="PTHR16222">
    <property type="entry name" value="ADP-RIBOSYLGLYCOHYDROLASE"/>
    <property type="match status" value="1"/>
</dbReference>
<dbReference type="InterPro" id="IPR036705">
    <property type="entry name" value="Ribosyl_crysJ1_sf"/>
</dbReference>
<dbReference type="SUPFAM" id="SSF101478">
    <property type="entry name" value="ADP-ribosylglycohydrolase"/>
    <property type="match status" value="1"/>
</dbReference>
<proteinExistence type="predicted"/>
<dbReference type="Pfam" id="PF03747">
    <property type="entry name" value="ADP_ribosyl_GH"/>
    <property type="match status" value="1"/>
</dbReference>
<protein>
    <submittedName>
        <fullName evidence="1">ADP-ribosylglycohydrolase</fullName>
    </submittedName>
</protein>
<dbReference type="PANTHER" id="PTHR16222:SF34">
    <property type="entry name" value="ADP-RIBOSYLGLYCOHYDROLASE"/>
    <property type="match status" value="1"/>
</dbReference>
<gene>
    <name evidence="1" type="ORF">ABS33_04025</name>
</gene>
<dbReference type="Gene3D" id="1.10.4080.10">
    <property type="entry name" value="ADP-ribosylation/Crystallin J1"/>
    <property type="match status" value="1"/>
</dbReference>
<dbReference type="AlphaFoldDB" id="A0A0R2XI58"/>
<dbReference type="EMBL" id="LIDN01000108">
    <property type="protein sequence ID" value="KRP33636.1"/>
    <property type="molecule type" value="Genomic_DNA"/>
</dbReference>
<organism evidence="1 2">
    <name type="scientific">Verrucomicrobia subdivision 6 bacterium BACL9 MAG-120924-bin69</name>
    <dbReference type="NCBI Taxonomy" id="1655635"/>
    <lineage>
        <taxon>Bacteria</taxon>
        <taxon>Pseudomonadati</taxon>
        <taxon>Verrucomicrobiota</taxon>
        <taxon>Verrucomicrobiia</taxon>
        <taxon>Verrucomicrobiales</taxon>
        <taxon>Verrucomicrobia subdivision 6</taxon>
    </lineage>
</organism>
<accession>A0A0R2XI58</accession>
<evidence type="ECO:0000313" key="2">
    <source>
        <dbReference type="Proteomes" id="UP000051220"/>
    </source>
</evidence>
<comment type="caution">
    <text evidence="1">The sequence shown here is derived from an EMBL/GenBank/DDBJ whole genome shotgun (WGS) entry which is preliminary data.</text>
</comment>
<dbReference type="InterPro" id="IPR050792">
    <property type="entry name" value="ADP-ribosylglycohydrolase"/>
</dbReference>
<dbReference type="InterPro" id="IPR005502">
    <property type="entry name" value="Ribosyl_crysJ1"/>
</dbReference>
<reference evidence="1 2" key="1">
    <citation type="submission" date="2015-10" db="EMBL/GenBank/DDBJ databases">
        <title>Metagenome-Assembled Genomes uncover a global brackish microbiome.</title>
        <authorList>
            <person name="Hugerth L.W."/>
            <person name="Larsson J."/>
            <person name="Alneberg J."/>
            <person name="Lindh M.V."/>
            <person name="Legrand C."/>
            <person name="Pinhassi J."/>
            <person name="Andersson A.F."/>
        </authorList>
    </citation>
    <scope>NUCLEOTIDE SEQUENCE [LARGE SCALE GENOMIC DNA]</scope>
    <source>
        <strain evidence="1">BACL9 MAG-120924-bin69</strain>
    </source>
</reference>
<name>A0A0R2XI58_9BACT</name>
<keyword evidence="1" id="KW-0378">Hydrolase</keyword>
<dbReference type="GO" id="GO:0016787">
    <property type="term" value="F:hydrolase activity"/>
    <property type="evidence" value="ECO:0007669"/>
    <property type="project" value="UniProtKB-KW"/>
</dbReference>